<dbReference type="Proteomes" id="UP000188354">
    <property type="component" value="Unassembled WGS sequence"/>
</dbReference>
<dbReference type="PANTHER" id="PTHR18929:SF247">
    <property type="entry name" value="PROTEIN DISULFIDE-ISOMERASE"/>
    <property type="match status" value="1"/>
</dbReference>
<dbReference type="STRING" id="3871.A0A394DBS4"/>
<reference evidence="3 4" key="1">
    <citation type="journal article" date="2017" name="Plant Biotechnol. J.">
        <title>A comprehensive draft genome sequence for lupin (Lupinus angustifolius), an emerging health food: insights into plant-microbe interactions and legume evolution.</title>
        <authorList>
            <person name="Hane J.K."/>
            <person name="Ming Y."/>
            <person name="Kamphuis L.G."/>
            <person name="Nelson M.N."/>
            <person name="Garg G."/>
            <person name="Atkins C.A."/>
            <person name="Bayer P.E."/>
            <person name="Bravo A."/>
            <person name="Bringans S."/>
            <person name="Cannon S."/>
            <person name="Edwards D."/>
            <person name="Foley R."/>
            <person name="Gao L.L."/>
            <person name="Harrison M.J."/>
            <person name="Huang W."/>
            <person name="Hurgobin B."/>
            <person name="Li S."/>
            <person name="Liu C.W."/>
            <person name="McGrath A."/>
            <person name="Morahan G."/>
            <person name="Murray J."/>
            <person name="Weller J."/>
            <person name="Jian J."/>
            <person name="Singh K.B."/>
        </authorList>
    </citation>
    <scope>NUCLEOTIDE SEQUENCE [LARGE SCALE GENOMIC DNA]</scope>
    <source>
        <strain evidence="4">cv. Tanjil</strain>
        <tissue evidence="3">Whole plant</tissue>
    </source>
</reference>
<organism evidence="3 4">
    <name type="scientific">Lupinus angustifolius</name>
    <name type="common">Narrow-leaved blue lupine</name>
    <dbReference type="NCBI Taxonomy" id="3871"/>
    <lineage>
        <taxon>Eukaryota</taxon>
        <taxon>Viridiplantae</taxon>
        <taxon>Streptophyta</taxon>
        <taxon>Embryophyta</taxon>
        <taxon>Tracheophyta</taxon>
        <taxon>Spermatophyta</taxon>
        <taxon>Magnoliopsida</taxon>
        <taxon>eudicotyledons</taxon>
        <taxon>Gunneridae</taxon>
        <taxon>Pentapetalae</taxon>
        <taxon>rosids</taxon>
        <taxon>fabids</taxon>
        <taxon>Fabales</taxon>
        <taxon>Fabaceae</taxon>
        <taxon>Papilionoideae</taxon>
        <taxon>50 kb inversion clade</taxon>
        <taxon>genistoids sensu lato</taxon>
        <taxon>core genistoids</taxon>
        <taxon>Genisteae</taxon>
        <taxon>Lupinus</taxon>
    </lineage>
</organism>
<feature type="domain" description="Thioredoxin" evidence="2">
    <location>
        <begin position="3"/>
        <end position="49"/>
    </location>
</feature>
<dbReference type="GO" id="GO:0034976">
    <property type="term" value="P:response to endoplasmic reticulum stress"/>
    <property type="evidence" value="ECO:0007669"/>
    <property type="project" value="TreeGrafter"/>
</dbReference>
<dbReference type="Gene3D" id="3.40.30.10">
    <property type="entry name" value="Glutaredoxin"/>
    <property type="match status" value="1"/>
</dbReference>
<evidence type="ECO:0000313" key="3">
    <source>
        <dbReference type="EMBL" id="OIW20782.1"/>
    </source>
</evidence>
<dbReference type="CDD" id="cd02961">
    <property type="entry name" value="PDI_a_family"/>
    <property type="match status" value="1"/>
</dbReference>
<dbReference type="Gramene" id="OIW20782">
    <property type="protein sequence ID" value="OIW20782"/>
    <property type="gene ID" value="TanjilG_23162"/>
</dbReference>
<evidence type="ECO:0000256" key="1">
    <source>
        <dbReference type="ARBA" id="ARBA00006347"/>
    </source>
</evidence>
<dbReference type="GO" id="GO:0006457">
    <property type="term" value="P:protein folding"/>
    <property type="evidence" value="ECO:0007669"/>
    <property type="project" value="TreeGrafter"/>
</dbReference>
<dbReference type="GO" id="GO:0005783">
    <property type="term" value="C:endoplasmic reticulum"/>
    <property type="evidence" value="ECO:0007669"/>
    <property type="project" value="TreeGrafter"/>
</dbReference>
<gene>
    <name evidence="3" type="ORF">TanjilG_23162</name>
</gene>
<feature type="non-terminal residue" evidence="3">
    <location>
        <position position="1"/>
    </location>
</feature>
<evidence type="ECO:0000259" key="2">
    <source>
        <dbReference type="Pfam" id="PF00085"/>
    </source>
</evidence>
<dbReference type="PANTHER" id="PTHR18929">
    <property type="entry name" value="PROTEIN DISULFIDE ISOMERASE"/>
    <property type="match status" value="1"/>
</dbReference>
<dbReference type="SUPFAM" id="SSF52833">
    <property type="entry name" value="Thioredoxin-like"/>
    <property type="match status" value="1"/>
</dbReference>
<keyword evidence="4" id="KW-1185">Reference proteome</keyword>
<accession>A0A394DBS4</accession>
<dbReference type="InterPro" id="IPR013766">
    <property type="entry name" value="Thioredoxin_domain"/>
</dbReference>
<dbReference type="EMBL" id="MLAU01014875">
    <property type="protein sequence ID" value="OIW20782.1"/>
    <property type="molecule type" value="Genomic_DNA"/>
</dbReference>
<evidence type="ECO:0000313" key="4">
    <source>
        <dbReference type="Proteomes" id="UP000188354"/>
    </source>
</evidence>
<comment type="similarity">
    <text evidence="1">Belongs to the protein disulfide isomerase family.</text>
</comment>
<sequence>KHIIILKERNFTTIVENNRLMMVEFNSPWCSHCKSLAPEYVVAATELEYDDVDLRT</sequence>
<name>A0A394DBS4_LUPAN</name>
<dbReference type="Pfam" id="PF00085">
    <property type="entry name" value="Thioredoxin"/>
    <property type="match status" value="1"/>
</dbReference>
<dbReference type="AlphaFoldDB" id="A0A394DBS4"/>
<comment type="caution">
    <text evidence="3">The sequence shown here is derived from an EMBL/GenBank/DDBJ whole genome shotgun (WGS) entry which is preliminary data.</text>
</comment>
<dbReference type="InterPro" id="IPR036249">
    <property type="entry name" value="Thioredoxin-like_sf"/>
</dbReference>
<proteinExistence type="inferred from homology"/>
<dbReference type="GO" id="GO:0003756">
    <property type="term" value="F:protein disulfide isomerase activity"/>
    <property type="evidence" value="ECO:0007669"/>
    <property type="project" value="TreeGrafter"/>
</dbReference>
<protein>
    <recommendedName>
        <fullName evidence="2">Thioredoxin domain-containing protein</fullName>
    </recommendedName>
</protein>